<evidence type="ECO:0000313" key="1">
    <source>
        <dbReference type="EMBL" id="EUN29208.1"/>
    </source>
</evidence>
<keyword evidence="2" id="KW-1185">Reference proteome</keyword>
<accession>W7EF73</accession>
<dbReference type="AlphaFoldDB" id="W7EF73"/>
<gene>
    <name evidence="1" type="ORF">COCVIDRAFT_93586</name>
</gene>
<reference evidence="1 2" key="1">
    <citation type="journal article" date="2013" name="PLoS Genet.">
        <title>Comparative genome structure, secondary metabolite, and effector coding capacity across Cochliobolus pathogens.</title>
        <authorList>
            <person name="Condon B.J."/>
            <person name="Leng Y."/>
            <person name="Wu D."/>
            <person name="Bushley K.E."/>
            <person name="Ohm R.A."/>
            <person name="Otillar R."/>
            <person name="Martin J."/>
            <person name="Schackwitz W."/>
            <person name="Grimwood J."/>
            <person name="MohdZainudin N."/>
            <person name="Xue C."/>
            <person name="Wang R."/>
            <person name="Manning V.A."/>
            <person name="Dhillon B."/>
            <person name="Tu Z.J."/>
            <person name="Steffenson B.J."/>
            <person name="Salamov A."/>
            <person name="Sun H."/>
            <person name="Lowry S."/>
            <person name="LaButti K."/>
            <person name="Han J."/>
            <person name="Copeland A."/>
            <person name="Lindquist E."/>
            <person name="Barry K."/>
            <person name="Schmutz J."/>
            <person name="Baker S.E."/>
            <person name="Ciuffetti L.M."/>
            <person name="Grigoriev I.V."/>
            <person name="Zhong S."/>
            <person name="Turgeon B.G."/>
        </authorList>
    </citation>
    <scope>NUCLEOTIDE SEQUENCE [LARGE SCALE GENOMIC DNA]</scope>
    <source>
        <strain evidence="1 2">FI3</strain>
    </source>
</reference>
<name>W7EF73_BIPV3</name>
<dbReference type="Proteomes" id="UP000054337">
    <property type="component" value="Unassembled WGS sequence"/>
</dbReference>
<dbReference type="EMBL" id="KI968714">
    <property type="protein sequence ID" value="EUN29208.1"/>
    <property type="molecule type" value="Genomic_DNA"/>
</dbReference>
<feature type="non-terminal residue" evidence="1">
    <location>
        <position position="1"/>
    </location>
</feature>
<dbReference type="GeneID" id="26259736"/>
<protein>
    <submittedName>
        <fullName evidence="1">Uncharacterized protein</fullName>
    </submittedName>
</protein>
<sequence>LLRIMHMRILHCQLTFFVSSFQCAAVGICMWYCHKFMPRKGVSMHAEPTTVDLVTESLLFLEYQYHNWHLRGLASNWHMP</sequence>
<dbReference type="HOGENOM" id="CLU_2589388_0_0_1"/>
<evidence type="ECO:0000313" key="2">
    <source>
        <dbReference type="Proteomes" id="UP000054337"/>
    </source>
</evidence>
<dbReference type="RefSeq" id="XP_014558806.1">
    <property type="nucleotide sequence ID" value="XM_014703320.1"/>
</dbReference>
<organism evidence="1 2">
    <name type="scientific">Bipolaris victoriae (strain FI3)</name>
    <name type="common">Victoria blight of oats agent</name>
    <name type="synonym">Cochliobolus victoriae</name>
    <dbReference type="NCBI Taxonomy" id="930091"/>
    <lineage>
        <taxon>Eukaryota</taxon>
        <taxon>Fungi</taxon>
        <taxon>Dikarya</taxon>
        <taxon>Ascomycota</taxon>
        <taxon>Pezizomycotina</taxon>
        <taxon>Dothideomycetes</taxon>
        <taxon>Pleosporomycetidae</taxon>
        <taxon>Pleosporales</taxon>
        <taxon>Pleosporineae</taxon>
        <taxon>Pleosporaceae</taxon>
        <taxon>Bipolaris</taxon>
    </lineage>
</organism>
<proteinExistence type="predicted"/>